<evidence type="ECO:0000313" key="1">
    <source>
        <dbReference type="EMBL" id="PWB06788.1"/>
    </source>
</evidence>
<organism evidence="1 2">
    <name type="scientific">Paramuribaculum intestinale</name>
    <dbReference type="NCBI Taxonomy" id="2094151"/>
    <lineage>
        <taxon>Bacteria</taxon>
        <taxon>Pseudomonadati</taxon>
        <taxon>Bacteroidota</taxon>
        <taxon>Bacteroidia</taxon>
        <taxon>Bacteroidales</taxon>
        <taxon>Muribaculaceae</taxon>
        <taxon>Paramuribaculum</taxon>
    </lineage>
</organism>
<reference evidence="2" key="1">
    <citation type="submission" date="2018-02" db="EMBL/GenBank/DDBJ databases">
        <authorList>
            <person name="Clavel T."/>
            <person name="Strowig T."/>
        </authorList>
    </citation>
    <scope>NUCLEOTIDE SEQUENCE [LARGE SCALE GENOMIC DNA]</scope>
    <source>
        <strain evidence="2">DSM 100764</strain>
    </source>
</reference>
<evidence type="ECO:0000313" key="2">
    <source>
        <dbReference type="Proteomes" id="UP000244925"/>
    </source>
</evidence>
<dbReference type="RefSeq" id="WP_107036429.1">
    <property type="nucleotide sequence ID" value="NZ_CAPOJV010000038.1"/>
</dbReference>
<dbReference type="Proteomes" id="UP000244925">
    <property type="component" value="Unassembled WGS sequence"/>
</dbReference>
<gene>
    <name evidence="1" type="ORF">C5O25_09085</name>
</gene>
<protein>
    <recommendedName>
        <fullName evidence="3">Uracil-DNA glycosylase-like domain-containing protein</fullName>
    </recommendedName>
</protein>
<proteinExistence type="predicted"/>
<name>A0A2V1IQP3_9BACT</name>
<evidence type="ECO:0008006" key="3">
    <source>
        <dbReference type="Google" id="ProtNLM"/>
    </source>
</evidence>
<comment type="caution">
    <text evidence="1">The sequence shown here is derived from an EMBL/GenBank/DDBJ whole genome shotgun (WGS) entry which is preliminary data.</text>
</comment>
<keyword evidence="2" id="KW-1185">Reference proteome</keyword>
<dbReference type="AlphaFoldDB" id="A0A2V1IQP3"/>
<dbReference type="EMBL" id="PUBV01000019">
    <property type="protein sequence ID" value="PWB06788.1"/>
    <property type="molecule type" value="Genomic_DNA"/>
</dbReference>
<sequence>MLMNAPKEFIDLIYSTENQQNYIGMGNPNARILIIGREPAHDLNTDIGRDAFHQDQELNRSNWKNLFENKQIEGRCNPRRPFPNQKCLRADGNNDGTATTWVWYQKLVDLIWGREYDRPYSLRPLDFHDFCFHTDISAAAAKNLATTNKEAKEASVKERSRELFSHPFFRQFPIVILGIGKDVGQSVPLEWCAKVLGFPTNEVEKAYNADEKEPMLWVNRDTKGHRTLLHTQCLSQPSWEYITKIRDIIWSDGKSDFCWPKEY</sequence>
<accession>A0A2V1IQP3</accession>